<name>A0A4Y7STJ1_COPMI</name>
<dbReference type="PANTHER" id="PTHR32251">
    <property type="entry name" value="3-OXO-5-ALPHA-STEROID 4-DEHYDROGENASE"/>
    <property type="match status" value="1"/>
</dbReference>
<gene>
    <name evidence="2" type="ORF">FA13DRAFT_1738609</name>
</gene>
<keyword evidence="1" id="KW-0812">Transmembrane</keyword>
<feature type="transmembrane region" description="Helical" evidence="1">
    <location>
        <begin position="118"/>
        <end position="139"/>
    </location>
</feature>
<protein>
    <submittedName>
        <fullName evidence="2">DUF1295-domain-containing protein</fullName>
    </submittedName>
</protein>
<keyword evidence="1" id="KW-1133">Transmembrane helix</keyword>
<accession>A0A4Y7STJ1</accession>
<dbReference type="EMBL" id="QPFP01000059">
    <property type="protein sequence ID" value="TEB25185.1"/>
    <property type="molecule type" value="Genomic_DNA"/>
</dbReference>
<dbReference type="AlphaFoldDB" id="A0A4Y7STJ1"/>
<dbReference type="PROSITE" id="PS50244">
    <property type="entry name" value="S5A_REDUCTASE"/>
    <property type="match status" value="1"/>
</dbReference>
<keyword evidence="1" id="KW-0472">Membrane</keyword>
<proteinExistence type="predicted"/>
<keyword evidence="3" id="KW-1185">Reference proteome</keyword>
<evidence type="ECO:0000313" key="3">
    <source>
        <dbReference type="Proteomes" id="UP000298030"/>
    </source>
</evidence>
<dbReference type="GO" id="GO:0016020">
    <property type="term" value="C:membrane"/>
    <property type="evidence" value="ECO:0007669"/>
    <property type="project" value="TreeGrafter"/>
</dbReference>
<dbReference type="PANTHER" id="PTHR32251:SF17">
    <property type="entry name" value="STEROID 5-ALPHA REDUCTASE C-TERMINAL DOMAIN-CONTAINING PROTEIN"/>
    <property type="match status" value="1"/>
</dbReference>
<feature type="transmembrane region" description="Helical" evidence="1">
    <location>
        <begin position="33"/>
        <end position="52"/>
    </location>
</feature>
<feature type="transmembrane region" description="Helical" evidence="1">
    <location>
        <begin position="155"/>
        <end position="173"/>
    </location>
</feature>
<dbReference type="OrthoDB" id="67965at2759"/>
<comment type="caution">
    <text evidence="2">The sequence shown here is derived from an EMBL/GenBank/DDBJ whole genome shotgun (WGS) entry which is preliminary data.</text>
</comment>
<evidence type="ECO:0000313" key="2">
    <source>
        <dbReference type="EMBL" id="TEB25185.1"/>
    </source>
</evidence>
<reference evidence="2 3" key="1">
    <citation type="journal article" date="2019" name="Nat. Ecol. Evol.">
        <title>Megaphylogeny resolves global patterns of mushroom evolution.</title>
        <authorList>
            <person name="Varga T."/>
            <person name="Krizsan K."/>
            <person name="Foldi C."/>
            <person name="Dima B."/>
            <person name="Sanchez-Garcia M."/>
            <person name="Sanchez-Ramirez S."/>
            <person name="Szollosi G.J."/>
            <person name="Szarkandi J.G."/>
            <person name="Papp V."/>
            <person name="Albert L."/>
            <person name="Andreopoulos W."/>
            <person name="Angelini C."/>
            <person name="Antonin V."/>
            <person name="Barry K.W."/>
            <person name="Bougher N.L."/>
            <person name="Buchanan P."/>
            <person name="Buyck B."/>
            <person name="Bense V."/>
            <person name="Catcheside P."/>
            <person name="Chovatia M."/>
            <person name="Cooper J."/>
            <person name="Damon W."/>
            <person name="Desjardin D."/>
            <person name="Finy P."/>
            <person name="Geml J."/>
            <person name="Haridas S."/>
            <person name="Hughes K."/>
            <person name="Justo A."/>
            <person name="Karasinski D."/>
            <person name="Kautmanova I."/>
            <person name="Kiss B."/>
            <person name="Kocsube S."/>
            <person name="Kotiranta H."/>
            <person name="LaButti K.M."/>
            <person name="Lechner B.E."/>
            <person name="Liimatainen K."/>
            <person name="Lipzen A."/>
            <person name="Lukacs Z."/>
            <person name="Mihaltcheva S."/>
            <person name="Morgado L.N."/>
            <person name="Niskanen T."/>
            <person name="Noordeloos M.E."/>
            <person name="Ohm R.A."/>
            <person name="Ortiz-Santana B."/>
            <person name="Ovrebo C."/>
            <person name="Racz N."/>
            <person name="Riley R."/>
            <person name="Savchenko A."/>
            <person name="Shiryaev A."/>
            <person name="Soop K."/>
            <person name="Spirin V."/>
            <person name="Szebenyi C."/>
            <person name="Tomsovsky M."/>
            <person name="Tulloss R.E."/>
            <person name="Uehling J."/>
            <person name="Grigoriev I.V."/>
            <person name="Vagvolgyi C."/>
            <person name="Papp T."/>
            <person name="Martin F.M."/>
            <person name="Miettinen O."/>
            <person name="Hibbett D.S."/>
            <person name="Nagy L.G."/>
        </authorList>
    </citation>
    <scope>NUCLEOTIDE SEQUENCE [LARGE SCALE GENOMIC DNA]</scope>
    <source>
        <strain evidence="2 3">FP101781</strain>
    </source>
</reference>
<sequence length="295" mass="33086">MTVFSKLVPTAISAYGLQTLFAAIFVPQQNEKYYDLCGAVGWLSTTFISLYYPTLRATFFEGNIIPLPPLSSFGPRQVLLSAALGLWSVRLGTYLATRAIKAGGDSRFDETKKQPRRFTFFWVAQATWIMTVGLNVYLVNSLPYSLSPPLGVRDYIGLGIFATSFIVECVADYQKTAWRRAKENKQHDEKFITSGLWSISRHPNYLGEVGIWTGIYVLASTALQGPYFPRGTVALGAVSPLFTWYILTKVSGVPPLERQGKKKWGDDPKWQEYTRNVPVFWPWGGRGQTESGPVR</sequence>
<dbReference type="Pfam" id="PF06966">
    <property type="entry name" value="DUF1295"/>
    <property type="match status" value="1"/>
</dbReference>
<dbReference type="InterPro" id="IPR010721">
    <property type="entry name" value="UstE-like"/>
</dbReference>
<feature type="transmembrane region" description="Helical" evidence="1">
    <location>
        <begin position="78"/>
        <end position="97"/>
    </location>
</feature>
<evidence type="ECO:0000256" key="1">
    <source>
        <dbReference type="SAM" id="Phobius"/>
    </source>
</evidence>
<feature type="transmembrane region" description="Helical" evidence="1">
    <location>
        <begin position="6"/>
        <end position="26"/>
    </location>
</feature>
<organism evidence="2 3">
    <name type="scientific">Coprinellus micaceus</name>
    <name type="common">Glistening ink-cap mushroom</name>
    <name type="synonym">Coprinus micaceus</name>
    <dbReference type="NCBI Taxonomy" id="71717"/>
    <lineage>
        <taxon>Eukaryota</taxon>
        <taxon>Fungi</taxon>
        <taxon>Dikarya</taxon>
        <taxon>Basidiomycota</taxon>
        <taxon>Agaricomycotina</taxon>
        <taxon>Agaricomycetes</taxon>
        <taxon>Agaricomycetidae</taxon>
        <taxon>Agaricales</taxon>
        <taxon>Agaricineae</taxon>
        <taxon>Psathyrellaceae</taxon>
        <taxon>Coprinellus</taxon>
    </lineage>
</organism>
<dbReference type="Proteomes" id="UP000298030">
    <property type="component" value="Unassembled WGS sequence"/>
</dbReference>
<dbReference type="Gene3D" id="1.20.120.1630">
    <property type="match status" value="1"/>
</dbReference>